<keyword evidence="2" id="KW-0732">Signal</keyword>
<dbReference type="EMBL" id="CP030073">
    <property type="protein sequence ID" value="AWW38527.1"/>
    <property type="molecule type" value="Genomic_DNA"/>
</dbReference>
<organism evidence="3 4">
    <name type="scientific">Streptomyces cadmiisoli</name>
    <dbReference type="NCBI Taxonomy" id="2184053"/>
    <lineage>
        <taxon>Bacteria</taxon>
        <taxon>Bacillati</taxon>
        <taxon>Actinomycetota</taxon>
        <taxon>Actinomycetes</taxon>
        <taxon>Kitasatosporales</taxon>
        <taxon>Streptomycetaceae</taxon>
        <taxon>Streptomyces</taxon>
        <taxon>Streptomyces aurantiacus group</taxon>
    </lineage>
</organism>
<dbReference type="RefSeq" id="WP_112439157.1">
    <property type="nucleotide sequence ID" value="NZ_CP030073.1"/>
</dbReference>
<reference evidence="3 4" key="1">
    <citation type="journal article" date="2019" name="Int. J. Syst. Evol. Microbiol.">
        <title>Streptomyces cadmiisoli sp. nov., a novel actinomycete isolated from cadmium-contaminated soil.</title>
        <authorList>
            <person name="Li K."/>
            <person name="Tang X."/>
            <person name="Zhao J."/>
            <person name="Guo Y."/>
            <person name="Tang Y."/>
            <person name="Gao J."/>
        </authorList>
    </citation>
    <scope>NUCLEOTIDE SEQUENCE [LARGE SCALE GENOMIC DNA]</scope>
    <source>
        <strain evidence="3 4">ZFG47</strain>
    </source>
</reference>
<evidence type="ECO:0000313" key="4">
    <source>
        <dbReference type="Proteomes" id="UP000249616"/>
    </source>
</evidence>
<dbReference type="PROSITE" id="PS51257">
    <property type="entry name" value="PROKAR_LIPOPROTEIN"/>
    <property type="match status" value="1"/>
</dbReference>
<feature type="region of interest" description="Disordered" evidence="1">
    <location>
        <begin position="37"/>
        <end position="58"/>
    </location>
</feature>
<dbReference type="Proteomes" id="UP000249616">
    <property type="component" value="Chromosome"/>
</dbReference>
<gene>
    <name evidence="3" type="ORF">DN051_19250</name>
</gene>
<feature type="compositionally biased region" description="Low complexity" evidence="1">
    <location>
        <begin position="44"/>
        <end position="58"/>
    </location>
</feature>
<accession>A0A2Z4J0J6</accession>
<dbReference type="KEGG" id="scad:DN051_19250"/>
<evidence type="ECO:0000256" key="1">
    <source>
        <dbReference type="SAM" id="MobiDB-lite"/>
    </source>
</evidence>
<dbReference type="AlphaFoldDB" id="A0A2Z4J0J6"/>
<feature type="chain" id="PRO_5038334092" description="Sensor domain-containing protein" evidence="2">
    <location>
        <begin position="20"/>
        <end position="260"/>
    </location>
</feature>
<sequence length="260" mass="27119">MTRLPAARTLLAGALTTSALLTVGACSGMQSWTAPRAAPASRGATAPVTAPPSATASPALTEAQARSALITEVDLGEPWAPMQGTATWRDGLLKAKTPDDRPDCQRLLEGLYTDELLGAPARAVVGLDGGYAQTQLRYQVTAQRPADVDRTLAWLKTLPEKCGTFTAVTAGGATQEVEVFEAELPEVGDARQGLRVVLTGEQADEPSVLTVDVAAVRVGVDALTLTNGGLGEVYNEITTGVTELGAQRLAEVRKQARAEV</sequence>
<evidence type="ECO:0000313" key="3">
    <source>
        <dbReference type="EMBL" id="AWW38527.1"/>
    </source>
</evidence>
<evidence type="ECO:0000256" key="2">
    <source>
        <dbReference type="SAM" id="SignalP"/>
    </source>
</evidence>
<feature type="signal peptide" evidence="2">
    <location>
        <begin position="1"/>
        <end position="19"/>
    </location>
</feature>
<proteinExistence type="predicted"/>
<name>A0A2Z4J0J6_9ACTN</name>
<keyword evidence="4" id="KW-1185">Reference proteome</keyword>
<protein>
    <recommendedName>
        <fullName evidence="5">Sensor domain-containing protein</fullName>
    </recommendedName>
</protein>
<evidence type="ECO:0008006" key="5">
    <source>
        <dbReference type="Google" id="ProtNLM"/>
    </source>
</evidence>